<keyword evidence="3" id="KW-1185">Reference proteome</keyword>
<feature type="region of interest" description="Disordered" evidence="1">
    <location>
        <begin position="80"/>
        <end position="125"/>
    </location>
</feature>
<gene>
    <name evidence="2" type="ORF">AArcSt11_15665</name>
</gene>
<evidence type="ECO:0000313" key="2">
    <source>
        <dbReference type="EMBL" id="MCL9815091.1"/>
    </source>
</evidence>
<organism evidence="2 3">
    <name type="scientific">Natranaeroarchaeum aerophilus</name>
    <dbReference type="NCBI Taxonomy" id="2917711"/>
    <lineage>
        <taxon>Archaea</taxon>
        <taxon>Methanobacteriati</taxon>
        <taxon>Methanobacteriota</taxon>
        <taxon>Stenosarchaea group</taxon>
        <taxon>Halobacteria</taxon>
        <taxon>Halobacteriales</taxon>
        <taxon>Natronoarchaeaceae</taxon>
        <taxon>Natranaeroarchaeum</taxon>
    </lineage>
</organism>
<comment type="caution">
    <text evidence="2">The sequence shown here is derived from an EMBL/GenBank/DDBJ whole genome shotgun (WGS) entry which is preliminary data.</text>
</comment>
<dbReference type="EMBL" id="JAKRVY010000013">
    <property type="protein sequence ID" value="MCL9815091.1"/>
    <property type="molecule type" value="Genomic_DNA"/>
</dbReference>
<evidence type="ECO:0000256" key="1">
    <source>
        <dbReference type="SAM" id="MobiDB-lite"/>
    </source>
</evidence>
<feature type="compositionally biased region" description="Acidic residues" evidence="1">
    <location>
        <begin position="113"/>
        <end position="123"/>
    </location>
</feature>
<reference evidence="2 3" key="1">
    <citation type="journal article" date="2022" name="Syst. Appl. Microbiol.">
        <title>Natronocalculus amylovorans gen. nov., sp. nov., and Natranaeroarchaeum aerophilus sp. nov., dominant culturable amylolytic natronoarchaea from hypersaline soda lakes in southwestern Siberia.</title>
        <authorList>
            <person name="Sorokin D.Y."/>
            <person name="Elcheninov A.G."/>
            <person name="Khizhniak T.V."/>
            <person name="Koenen M."/>
            <person name="Bale N.J."/>
            <person name="Damste J.S.S."/>
            <person name="Kublanov I.V."/>
        </authorList>
    </citation>
    <scope>NUCLEOTIDE SEQUENCE [LARGE SCALE GENOMIC DNA]</scope>
    <source>
        <strain evidence="2 3">AArc-St1-1</strain>
    </source>
</reference>
<feature type="compositionally biased region" description="Basic and acidic residues" evidence="1">
    <location>
        <begin position="100"/>
        <end position="112"/>
    </location>
</feature>
<name>A0AAE3FTY3_9EURY</name>
<sequence>MSPSRKRPDIERITNRYVDAWENFGYERFSASDLETELLRAKDPEDVPDESSINQDLYRISMLGVVEWYGDREFKIAISPDENDSDWSEEMQEQTSWVRSEIDSRVEERREPEETESELDNDPDILQHDDQKYLSAFVGPSSDIDGQARYYQAALSPNKHDGVVLRSYQNVAKSTDELANEITDDEKMDDTECIYRFEAADEQVVEVDDGLEYRVYLDETRLLSSS</sequence>
<dbReference type="RefSeq" id="WP_250598476.1">
    <property type="nucleotide sequence ID" value="NZ_JAKRVY010000013.1"/>
</dbReference>
<protein>
    <submittedName>
        <fullName evidence="2">Uncharacterized protein</fullName>
    </submittedName>
</protein>
<proteinExistence type="predicted"/>
<evidence type="ECO:0000313" key="3">
    <source>
        <dbReference type="Proteomes" id="UP001202674"/>
    </source>
</evidence>
<dbReference type="Proteomes" id="UP001202674">
    <property type="component" value="Unassembled WGS sequence"/>
</dbReference>
<dbReference type="AlphaFoldDB" id="A0AAE3FTY3"/>
<accession>A0AAE3FTY3</accession>
<feature type="compositionally biased region" description="Acidic residues" evidence="1">
    <location>
        <begin position="81"/>
        <end position="92"/>
    </location>
</feature>